<feature type="domain" description="J" evidence="2">
    <location>
        <begin position="17"/>
        <end position="85"/>
    </location>
</feature>
<evidence type="ECO:0000313" key="3">
    <source>
        <dbReference type="EMBL" id="CAK9072435.1"/>
    </source>
</evidence>
<dbReference type="Pfam" id="PF00226">
    <property type="entry name" value="DnaJ"/>
    <property type="match status" value="1"/>
</dbReference>
<dbReference type="CDD" id="cd06257">
    <property type="entry name" value="DnaJ"/>
    <property type="match status" value="1"/>
</dbReference>
<gene>
    <name evidence="3" type="ORF">CCMP2556_LOCUS35640</name>
</gene>
<organism evidence="3 4">
    <name type="scientific">Durusdinium trenchii</name>
    <dbReference type="NCBI Taxonomy" id="1381693"/>
    <lineage>
        <taxon>Eukaryota</taxon>
        <taxon>Sar</taxon>
        <taxon>Alveolata</taxon>
        <taxon>Dinophyceae</taxon>
        <taxon>Suessiales</taxon>
        <taxon>Symbiodiniaceae</taxon>
        <taxon>Durusdinium</taxon>
    </lineage>
</organism>
<evidence type="ECO:0000256" key="1">
    <source>
        <dbReference type="SAM" id="MobiDB-lite"/>
    </source>
</evidence>
<dbReference type="Gene3D" id="2.30.130.30">
    <property type="entry name" value="Hypothetical protein"/>
    <property type="match status" value="1"/>
</dbReference>
<feature type="compositionally biased region" description="Basic and acidic residues" evidence="1">
    <location>
        <begin position="709"/>
        <end position="721"/>
    </location>
</feature>
<evidence type="ECO:0000259" key="2">
    <source>
        <dbReference type="PROSITE" id="PS50076"/>
    </source>
</evidence>
<reference evidence="3 4" key="1">
    <citation type="submission" date="2024-02" db="EMBL/GenBank/DDBJ databases">
        <authorList>
            <person name="Chen Y."/>
            <person name="Shah S."/>
            <person name="Dougan E. K."/>
            <person name="Thang M."/>
            <person name="Chan C."/>
        </authorList>
    </citation>
    <scope>NUCLEOTIDE SEQUENCE [LARGE SCALE GENOMIC DNA]</scope>
</reference>
<dbReference type="InterPro" id="IPR001623">
    <property type="entry name" value="DnaJ_domain"/>
</dbReference>
<dbReference type="SUPFAM" id="SSF46565">
    <property type="entry name" value="Chaperone J-domain"/>
    <property type="match status" value="1"/>
</dbReference>
<dbReference type="InterPro" id="IPR036869">
    <property type="entry name" value="J_dom_sf"/>
</dbReference>
<dbReference type="InterPro" id="IPR015947">
    <property type="entry name" value="PUA-like_sf"/>
</dbReference>
<dbReference type="PROSITE" id="PS50076">
    <property type="entry name" value="DNAJ_2"/>
    <property type="match status" value="1"/>
</dbReference>
<dbReference type="SMART" id="SM00271">
    <property type="entry name" value="DnaJ"/>
    <property type="match status" value="1"/>
</dbReference>
<sequence>MAEGILERVLDASKHGDLYGVLGVSPLIGDLMLNRAVKAAYKHTCKHVHPDKFQHAEAHRAQQVVNDAWTKLSNPVFKSDYDRMFRDKLVNIQKKASKVAAKKKVMATIQKSQNNHLAQSKAQPKKKAKQVEKPDEKNTAAEKATEEPSVQPSKSEEDNKTWQVSGYTLRKQKTCISVKLAYWLTRKFNFSEWHDETIATQIAEEFAKQVLKMLIRFDYLSTKKDKMAFLEENGLPAMPSKTTIAQLRDDLEKVMAAGKFKLIEDHLRSTFRKAIGATTVGEASEPSQGITFNKAKGVFQACVKLSDQSFVKEFKLKEDAQHWVDLLTSLDNKKLLKGHFSTMKEAAATRKATQEAYEKIMSSKQVFTPESSKAWQRTSSEGKDVWNSMFSKYAAKEATLPGAFVRLPQNSMDKLKELGFDHEIFGELFGWKHKSLGWRATNILTHTGDAEDIFSNETQAGMNLSHLGFIRCKPVDQPPDLLEDDKAKIVRHLEHQPKILVIIVTYPIKVGTARAWEAQTSSTGLKLDEVEVEYISRRVQGEQFLVTALQPNAKIPLGDLMTRCFEKHLLENSGSEPSPLSSFKRIPVLGDGLCFWHCILRSTLPRTYNVQSQEADVPPDALYGKKDVPSPLGHLYYRWLLDENGKRIAGHFDLLLHQDGAHIKLPAHAPVHFLERNGAGYGRRGVEGSSEQVHCEPAPDLSKPVGNDQTERSVPEPDDPHASLPQEESNPVTSGEPESYTTTEAASKPSPDFQSVGSADSLPNAEDGIWKHVFHEFQTFFRNFRKEMPFVASSEPTLDALQRCEKILHVHAHWSNLIFQGKKVWELRNQPWSFCGVCGLWNDSKVCGTVRITKCFLIALRNDDGDWEPYDLTKEAANNFAFHKPNMAKHQVPFETLKELAQSWSRMYAWELEDPHKFETPVPVQIKKGCQRVQNMDKETWACVWSSFEASKVSHSGKPACPEQSAQPEFLTVLGMSYAESSQLLEDESDITLILKSCRPQDIDTGCVHVAVCTKGVVFIVGTFILQGLEQLKSKTCLQNLERAGYKLNVAQSKRQLTALGEGNPVWAWMIGKKQLLQPPLTWKSEAWAMLGFNIV</sequence>
<accession>A0ABP0P8R0</accession>
<feature type="region of interest" description="Disordered" evidence="1">
    <location>
        <begin position="682"/>
        <end position="760"/>
    </location>
</feature>
<comment type="caution">
    <text evidence="3">The sequence shown here is derived from an EMBL/GenBank/DDBJ whole genome shotgun (WGS) entry which is preliminary data.</text>
</comment>
<dbReference type="EMBL" id="CAXAMN010022740">
    <property type="protein sequence ID" value="CAK9072435.1"/>
    <property type="molecule type" value="Genomic_DNA"/>
</dbReference>
<dbReference type="SUPFAM" id="SSF88697">
    <property type="entry name" value="PUA domain-like"/>
    <property type="match status" value="1"/>
</dbReference>
<protein>
    <recommendedName>
        <fullName evidence="2">J domain-containing protein</fullName>
    </recommendedName>
</protein>
<feature type="compositionally biased region" description="Basic and acidic residues" evidence="1">
    <location>
        <begin position="129"/>
        <end position="146"/>
    </location>
</feature>
<proteinExistence type="predicted"/>
<dbReference type="Proteomes" id="UP001642484">
    <property type="component" value="Unassembled WGS sequence"/>
</dbReference>
<evidence type="ECO:0000313" key="4">
    <source>
        <dbReference type="Proteomes" id="UP001642484"/>
    </source>
</evidence>
<feature type="region of interest" description="Disordered" evidence="1">
    <location>
        <begin position="112"/>
        <end position="161"/>
    </location>
</feature>
<name>A0ABP0P8R0_9DINO</name>
<dbReference type="Gene3D" id="1.10.287.110">
    <property type="entry name" value="DnaJ domain"/>
    <property type="match status" value="1"/>
</dbReference>
<keyword evidence="4" id="KW-1185">Reference proteome</keyword>